<keyword evidence="7" id="KW-0539">Nucleus</keyword>
<evidence type="ECO:0000313" key="12">
    <source>
        <dbReference type="Proteomes" id="UP000030645"/>
    </source>
</evidence>
<dbReference type="EMBL" id="KE345304">
    <property type="protein sequence ID" value="EXB99744.1"/>
    <property type="molecule type" value="Genomic_DNA"/>
</dbReference>
<dbReference type="PANTHER" id="PTHR45801:SF5">
    <property type="entry name" value="OS05G0286100 PROTEIN"/>
    <property type="match status" value="1"/>
</dbReference>
<feature type="domain" description="C2H2-type" evidence="10">
    <location>
        <begin position="99"/>
        <end position="126"/>
    </location>
</feature>
<evidence type="ECO:0000256" key="1">
    <source>
        <dbReference type="ARBA" id="ARBA00004123"/>
    </source>
</evidence>
<keyword evidence="2" id="KW-0479">Metal-binding</keyword>
<feature type="compositionally biased region" description="Basic and acidic residues" evidence="9">
    <location>
        <begin position="239"/>
        <end position="249"/>
    </location>
</feature>
<keyword evidence="12" id="KW-1185">Reference proteome</keyword>
<keyword evidence="4" id="KW-0862">Zinc</keyword>
<name>W9RN63_9ROSA</name>
<dbReference type="AlphaFoldDB" id="W9RN63"/>
<dbReference type="InterPro" id="IPR013087">
    <property type="entry name" value="Znf_C2H2_type"/>
</dbReference>
<keyword evidence="6" id="KW-0804">Transcription</keyword>
<evidence type="ECO:0000256" key="9">
    <source>
        <dbReference type="SAM" id="MobiDB-lite"/>
    </source>
</evidence>
<keyword evidence="5" id="KW-0805">Transcription regulation</keyword>
<evidence type="ECO:0000256" key="8">
    <source>
        <dbReference type="PROSITE-ProRule" id="PRU00042"/>
    </source>
</evidence>
<feature type="region of interest" description="Disordered" evidence="9">
    <location>
        <begin position="20"/>
        <end position="48"/>
    </location>
</feature>
<dbReference type="STRING" id="981085.W9RN63"/>
<protein>
    <submittedName>
        <fullName evidence="11">Transcriptional regulator SUPERMAN</fullName>
    </submittedName>
</protein>
<reference evidence="12" key="1">
    <citation type="submission" date="2013-01" db="EMBL/GenBank/DDBJ databases">
        <title>Draft Genome Sequence of a Mulberry Tree, Morus notabilis C.K. Schneid.</title>
        <authorList>
            <person name="He N."/>
            <person name="Zhao S."/>
        </authorList>
    </citation>
    <scope>NUCLEOTIDE SEQUENCE</scope>
</reference>
<dbReference type="SUPFAM" id="SSF57667">
    <property type="entry name" value="beta-beta-alpha zinc fingers"/>
    <property type="match status" value="1"/>
</dbReference>
<evidence type="ECO:0000259" key="10">
    <source>
        <dbReference type="PROSITE" id="PS50157"/>
    </source>
</evidence>
<dbReference type="Proteomes" id="UP000030645">
    <property type="component" value="Unassembled WGS sequence"/>
</dbReference>
<evidence type="ECO:0000256" key="5">
    <source>
        <dbReference type="ARBA" id="ARBA00023015"/>
    </source>
</evidence>
<evidence type="ECO:0000256" key="6">
    <source>
        <dbReference type="ARBA" id="ARBA00023163"/>
    </source>
</evidence>
<sequence length="275" mass="29594">MATEFGLLSLTHLHNLAQNQDQNQDQLNPNITINNTSTTSSNITTTSTSATIGTTCTDIASRMWNPKPHQAEEDDSWEVRAFAEDTGNVMGMTWPPRSYTCAFCRREFRSAQALGGHMNVHRRDRARLHQVIPPNSIINHPSAAATAAVAAATAATSSSTPTSSSFLIPTGEFVAGGGGLCLLYQLPNPNGAYGCSESPSPSTVPSVSSYPPHNLLRPPFAPSVNFRPGGYNNARRSRHDQYHPNRAEEALESAENGGDEELDLELRLGHGPTPS</sequence>
<dbReference type="InterPro" id="IPR052426">
    <property type="entry name" value="Plant_dev_regulator"/>
</dbReference>
<evidence type="ECO:0000256" key="3">
    <source>
        <dbReference type="ARBA" id="ARBA00022771"/>
    </source>
</evidence>
<keyword evidence="3 8" id="KW-0863">Zinc-finger</keyword>
<dbReference type="GO" id="GO:0008270">
    <property type="term" value="F:zinc ion binding"/>
    <property type="evidence" value="ECO:0007669"/>
    <property type="project" value="UniProtKB-KW"/>
</dbReference>
<dbReference type="PROSITE" id="PS00028">
    <property type="entry name" value="ZINC_FINGER_C2H2_1"/>
    <property type="match status" value="1"/>
</dbReference>
<proteinExistence type="predicted"/>
<dbReference type="InterPro" id="IPR036236">
    <property type="entry name" value="Znf_C2H2_sf"/>
</dbReference>
<dbReference type="PROSITE" id="PS50157">
    <property type="entry name" value="ZINC_FINGER_C2H2_2"/>
    <property type="match status" value="1"/>
</dbReference>
<evidence type="ECO:0000313" key="11">
    <source>
        <dbReference type="EMBL" id="EXB99744.1"/>
    </source>
</evidence>
<dbReference type="PANTHER" id="PTHR45801">
    <property type="entry name" value="OS07G0101800 PROTEIN"/>
    <property type="match status" value="1"/>
</dbReference>
<evidence type="ECO:0000256" key="7">
    <source>
        <dbReference type="ARBA" id="ARBA00023242"/>
    </source>
</evidence>
<gene>
    <name evidence="11" type="ORF">L484_023274</name>
</gene>
<accession>W9RN63</accession>
<comment type="subcellular location">
    <subcellularLocation>
        <location evidence="1">Nucleus</location>
    </subcellularLocation>
</comment>
<dbReference type="GO" id="GO:0005634">
    <property type="term" value="C:nucleus"/>
    <property type="evidence" value="ECO:0007669"/>
    <property type="project" value="UniProtKB-SubCell"/>
</dbReference>
<feature type="region of interest" description="Disordered" evidence="9">
    <location>
        <begin position="227"/>
        <end position="275"/>
    </location>
</feature>
<dbReference type="eggNOG" id="ENOG502QUGK">
    <property type="taxonomic scope" value="Eukaryota"/>
</dbReference>
<evidence type="ECO:0000256" key="4">
    <source>
        <dbReference type="ARBA" id="ARBA00022833"/>
    </source>
</evidence>
<evidence type="ECO:0000256" key="2">
    <source>
        <dbReference type="ARBA" id="ARBA00022723"/>
    </source>
</evidence>
<organism evidence="11 12">
    <name type="scientific">Morus notabilis</name>
    <dbReference type="NCBI Taxonomy" id="981085"/>
    <lineage>
        <taxon>Eukaryota</taxon>
        <taxon>Viridiplantae</taxon>
        <taxon>Streptophyta</taxon>
        <taxon>Embryophyta</taxon>
        <taxon>Tracheophyta</taxon>
        <taxon>Spermatophyta</taxon>
        <taxon>Magnoliopsida</taxon>
        <taxon>eudicotyledons</taxon>
        <taxon>Gunneridae</taxon>
        <taxon>Pentapetalae</taxon>
        <taxon>rosids</taxon>
        <taxon>fabids</taxon>
        <taxon>Rosales</taxon>
        <taxon>Moraceae</taxon>
        <taxon>Moreae</taxon>
        <taxon>Morus</taxon>
    </lineage>
</organism>